<keyword evidence="4" id="KW-1185">Reference proteome</keyword>
<sequence>MGLTSEDPLSPSGGRHTQFKEQEFQRKGANHAKEALKLELRSRLSKSVRSNAGLSFDERIEIAAKAKHDETSKQELAQRKVLQDAVEKGRSRPTSAPVRPSKLSPNQQAMLQERIRKMKEQEDAYKKQVLEMRQRMKDREPLFRLSEVQAGFEMLRQQQDERRRELQHEEHQRWEHLRAVEVNAFQRPLLIEDFNYRPPRDGTSRMEPSEPALDSEDFDERLRAAVAGRWFKESDWGKKLKEMKEKVDNRQKLHEIRYPQKCDSHKLPKTRLMHALIARAPNIRV</sequence>
<keyword evidence="1" id="KW-0175">Coiled coil</keyword>
<protein>
    <submittedName>
        <fullName evidence="3">Uncharacterized protein</fullName>
    </submittedName>
</protein>
<evidence type="ECO:0000313" key="3">
    <source>
        <dbReference type="EMBL" id="CAK9080054.1"/>
    </source>
</evidence>
<name>A0ABP0PVU6_9DINO</name>
<dbReference type="Proteomes" id="UP001642484">
    <property type="component" value="Unassembled WGS sequence"/>
</dbReference>
<evidence type="ECO:0000313" key="4">
    <source>
        <dbReference type="Proteomes" id="UP001642484"/>
    </source>
</evidence>
<reference evidence="3 4" key="1">
    <citation type="submission" date="2024-02" db="EMBL/GenBank/DDBJ databases">
        <authorList>
            <person name="Chen Y."/>
            <person name="Shah S."/>
            <person name="Dougan E. K."/>
            <person name="Thang M."/>
            <person name="Chan C."/>
        </authorList>
    </citation>
    <scope>NUCLEOTIDE SEQUENCE [LARGE SCALE GENOMIC DNA]</scope>
</reference>
<feature type="region of interest" description="Disordered" evidence="2">
    <location>
        <begin position="83"/>
        <end position="107"/>
    </location>
</feature>
<gene>
    <name evidence="3" type="ORF">CCMP2556_LOCUS39346</name>
</gene>
<comment type="caution">
    <text evidence="3">The sequence shown here is derived from an EMBL/GenBank/DDBJ whole genome shotgun (WGS) entry which is preliminary data.</text>
</comment>
<accession>A0ABP0PVU6</accession>
<dbReference type="EMBL" id="CAXAMN010023696">
    <property type="protein sequence ID" value="CAK9080054.1"/>
    <property type="molecule type" value="Genomic_DNA"/>
</dbReference>
<feature type="region of interest" description="Disordered" evidence="2">
    <location>
        <begin position="1"/>
        <end position="30"/>
    </location>
</feature>
<feature type="coiled-coil region" evidence="1">
    <location>
        <begin position="108"/>
        <end position="135"/>
    </location>
</feature>
<organism evidence="3 4">
    <name type="scientific">Durusdinium trenchii</name>
    <dbReference type="NCBI Taxonomy" id="1381693"/>
    <lineage>
        <taxon>Eukaryota</taxon>
        <taxon>Sar</taxon>
        <taxon>Alveolata</taxon>
        <taxon>Dinophyceae</taxon>
        <taxon>Suessiales</taxon>
        <taxon>Symbiodiniaceae</taxon>
        <taxon>Durusdinium</taxon>
    </lineage>
</organism>
<feature type="compositionally biased region" description="Basic and acidic residues" evidence="2">
    <location>
        <begin position="18"/>
        <end position="30"/>
    </location>
</feature>
<evidence type="ECO:0000256" key="2">
    <source>
        <dbReference type="SAM" id="MobiDB-lite"/>
    </source>
</evidence>
<proteinExistence type="predicted"/>
<evidence type="ECO:0000256" key="1">
    <source>
        <dbReference type="SAM" id="Coils"/>
    </source>
</evidence>